<dbReference type="AlphaFoldDB" id="A0A167VAK6"/>
<keyword evidence="6 11" id="KW-0812">Transmembrane</keyword>
<feature type="transmembrane region" description="Helical" evidence="11">
    <location>
        <begin position="208"/>
        <end position="229"/>
    </location>
</feature>
<dbReference type="Pfam" id="PF09335">
    <property type="entry name" value="VTT_dom"/>
    <property type="match status" value="1"/>
</dbReference>
<dbReference type="Proteomes" id="UP000076532">
    <property type="component" value="Unassembled WGS sequence"/>
</dbReference>
<evidence type="ECO:0000313" key="13">
    <source>
        <dbReference type="EMBL" id="KZP04806.1"/>
    </source>
</evidence>
<evidence type="ECO:0000256" key="2">
    <source>
        <dbReference type="ARBA" id="ARBA00004653"/>
    </source>
</evidence>
<feature type="region of interest" description="Disordered" evidence="10">
    <location>
        <begin position="328"/>
        <end position="355"/>
    </location>
</feature>
<feature type="transmembrane region" description="Helical" evidence="11">
    <location>
        <begin position="132"/>
        <end position="154"/>
    </location>
</feature>
<evidence type="ECO:0000256" key="8">
    <source>
        <dbReference type="ARBA" id="ARBA00023034"/>
    </source>
</evidence>
<evidence type="ECO:0000259" key="12">
    <source>
        <dbReference type="Pfam" id="PF09335"/>
    </source>
</evidence>
<reference evidence="13 14" key="1">
    <citation type="journal article" date="2016" name="Mol. Biol. Evol.">
        <title>Comparative Genomics of Early-Diverging Mushroom-Forming Fungi Provides Insights into the Origins of Lignocellulose Decay Capabilities.</title>
        <authorList>
            <person name="Nagy L.G."/>
            <person name="Riley R."/>
            <person name="Tritt A."/>
            <person name="Adam C."/>
            <person name="Daum C."/>
            <person name="Floudas D."/>
            <person name="Sun H."/>
            <person name="Yadav J.S."/>
            <person name="Pangilinan J."/>
            <person name="Larsson K.H."/>
            <person name="Matsuura K."/>
            <person name="Barry K."/>
            <person name="Labutti K."/>
            <person name="Kuo R."/>
            <person name="Ohm R.A."/>
            <person name="Bhattacharya S.S."/>
            <person name="Shirouzu T."/>
            <person name="Yoshinaga Y."/>
            <person name="Martin F.M."/>
            <person name="Grigoriev I.V."/>
            <person name="Hibbett D.S."/>
        </authorList>
    </citation>
    <scope>NUCLEOTIDE SEQUENCE [LARGE SCALE GENOMIC DNA]</scope>
    <source>
        <strain evidence="13 14">CBS 109695</strain>
    </source>
</reference>
<name>A0A167VAK6_9AGAM</name>
<comment type="subcellular location">
    <subcellularLocation>
        <location evidence="2">Golgi apparatus membrane</location>
        <topology evidence="2">Multi-pass membrane protein</topology>
    </subcellularLocation>
</comment>
<proteinExistence type="inferred from homology"/>
<accession>A0A167VAK6</accession>
<gene>
    <name evidence="13" type="ORF">FIBSPDRAFT_878105</name>
</gene>
<dbReference type="InterPro" id="IPR051076">
    <property type="entry name" value="Golgi_membrane_TVP38/TMEM64"/>
</dbReference>
<keyword evidence="14" id="KW-1185">Reference proteome</keyword>
<keyword evidence="8" id="KW-0333">Golgi apparatus</keyword>
<evidence type="ECO:0000256" key="11">
    <source>
        <dbReference type="SAM" id="Phobius"/>
    </source>
</evidence>
<feature type="transmembrane region" description="Helical" evidence="11">
    <location>
        <begin position="256"/>
        <end position="276"/>
    </location>
</feature>
<dbReference type="PANTHER" id="PTHR47549:SF2">
    <property type="entry name" value="GOLGI APPARATUS MEMBRANE PROTEIN TVP38"/>
    <property type="match status" value="1"/>
</dbReference>
<dbReference type="EMBL" id="KV417886">
    <property type="protein sequence ID" value="KZP04806.1"/>
    <property type="molecule type" value="Genomic_DNA"/>
</dbReference>
<evidence type="ECO:0000256" key="7">
    <source>
        <dbReference type="ARBA" id="ARBA00022989"/>
    </source>
</evidence>
<evidence type="ECO:0000256" key="10">
    <source>
        <dbReference type="SAM" id="MobiDB-lite"/>
    </source>
</evidence>
<keyword evidence="7 11" id="KW-1133">Transmembrane helix</keyword>
<organism evidence="13 14">
    <name type="scientific">Athelia psychrophila</name>
    <dbReference type="NCBI Taxonomy" id="1759441"/>
    <lineage>
        <taxon>Eukaryota</taxon>
        <taxon>Fungi</taxon>
        <taxon>Dikarya</taxon>
        <taxon>Basidiomycota</taxon>
        <taxon>Agaricomycotina</taxon>
        <taxon>Agaricomycetes</taxon>
        <taxon>Agaricomycetidae</taxon>
        <taxon>Atheliales</taxon>
        <taxon>Atheliaceae</taxon>
        <taxon>Athelia</taxon>
    </lineage>
</organism>
<sequence length="375" mass="41007">MGAFFNLKSTKPEVLPVHRPKEAEDADVQSLYDSVPPSRSGSPTPSEEAILEHGFWDWSALARPTLKHFVIYTLLLLVVVAVILLGVLHSKYIKALEPVTTSIRRLPAGFLIPIAILFVMSFPPLFGHEIIAIMVGAVWGAGWGFLIVSAGQFFGELANYFVFKYACRARTTKIRETNVRYACLAQVLKEGGLWIAIIARFSIIPTHLTTALFATCGMSLPTFIISALVSMPKQLATVYVGAAFVATGVQEQQSTYISAIVLMLTLTVTILAGWHINRRINEVKKGVVISRQKLRRYGKEGYAFAPTTYTAGPAAGSARGHYMLARELRKSDSAPRPEAVPSTTPRPNPEAAHSAEVARMLSVRSVDSASIYSQD</sequence>
<evidence type="ECO:0000256" key="5">
    <source>
        <dbReference type="ARBA" id="ARBA00020673"/>
    </source>
</evidence>
<evidence type="ECO:0000256" key="4">
    <source>
        <dbReference type="ARBA" id="ARBA00013533"/>
    </source>
</evidence>
<dbReference type="OrthoDB" id="166803at2759"/>
<feature type="transmembrane region" description="Helical" evidence="11">
    <location>
        <begin position="108"/>
        <end position="126"/>
    </location>
</feature>
<evidence type="ECO:0000256" key="1">
    <source>
        <dbReference type="ARBA" id="ARBA00002978"/>
    </source>
</evidence>
<dbReference type="PANTHER" id="PTHR47549">
    <property type="entry name" value="GOLGI APPARATUS MEMBRANE PROTEIN TVP38-RELATED"/>
    <property type="match status" value="1"/>
</dbReference>
<evidence type="ECO:0000313" key="14">
    <source>
        <dbReference type="Proteomes" id="UP000076532"/>
    </source>
</evidence>
<feature type="transmembrane region" description="Helical" evidence="11">
    <location>
        <begin position="69"/>
        <end position="88"/>
    </location>
</feature>
<dbReference type="STRING" id="436010.A0A167VAK6"/>
<feature type="domain" description="VTT" evidence="12">
    <location>
        <begin position="128"/>
        <end position="242"/>
    </location>
</feature>
<dbReference type="GO" id="GO:0000139">
    <property type="term" value="C:Golgi membrane"/>
    <property type="evidence" value="ECO:0007669"/>
    <property type="project" value="UniProtKB-SubCell"/>
</dbReference>
<dbReference type="InterPro" id="IPR032816">
    <property type="entry name" value="VTT_dom"/>
</dbReference>
<keyword evidence="9 11" id="KW-0472">Membrane</keyword>
<evidence type="ECO:0000256" key="6">
    <source>
        <dbReference type="ARBA" id="ARBA00022692"/>
    </source>
</evidence>
<evidence type="ECO:0000256" key="3">
    <source>
        <dbReference type="ARBA" id="ARBA00008640"/>
    </source>
</evidence>
<evidence type="ECO:0000256" key="9">
    <source>
        <dbReference type="ARBA" id="ARBA00023136"/>
    </source>
</evidence>
<protein>
    <recommendedName>
        <fullName evidence="4">Golgi apparatus membrane protein TVP38</fullName>
    </recommendedName>
    <alternativeName>
        <fullName evidence="5">Golgi apparatus membrane protein tvp38</fullName>
    </alternativeName>
</protein>
<comment type="similarity">
    <text evidence="3">Belongs to the TVP38/TMEM64 family.</text>
</comment>
<feature type="region of interest" description="Disordered" evidence="10">
    <location>
        <begin position="16"/>
        <end position="46"/>
    </location>
</feature>
<comment type="function">
    <text evidence="1">Golgi membrane protein involved in vesicular trafficking and spindle migration.</text>
</comment>